<organism evidence="1 2">
    <name type="scientific">Acinetobacter phage vB_ApiM_fHyAci03</name>
    <dbReference type="NCBI Taxonomy" id="2269366"/>
    <lineage>
        <taxon>Viruses</taxon>
        <taxon>Duplodnaviria</taxon>
        <taxon>Heunggongvirae</taxon>
        <taxon>Uroviricota</taxon>
        <taxon>Caudoviricetes</taxon>
        <taxon>Pantevenvirales</taxon>
        <taxon>Straboviridae</taxon>
        <taxon>Twarogvirinae</taxon>
        <taxon>Lazarusvirus</taxon>
        <taxon>Lazarusvirus fhyacithree</taxon>
    </lineage>
</organism>
<gene>
    <name evidence="1" type="ORF">Ac3_071</name>
</gene>
<keyword evidence="2" id="KW-1185">Reference proteome</keyword>
<proteinExistence type="predicted"/>
<reference evidence="2" key="1">
    <citation type="submission" date="2018-06" db="EMBL/GenBank/DDBJ databases">
        <title>Whole genome analysis of phage vB_ApiM_fHyAci03 infecting Acinetobacter pittii.</title>
        <authorList>
            <person name="Kiljunen S."/>
            <person name="Wicklund A."/>
            <person name="Skurnik M."/>
        </authorList>
    </citation>
    <scope>NUCLEOTIDE SEQUENCE [LARGE SCALE GENOMIC DNA]</scope>
</reference>
<sequence length="63" mass="7138">MGMSEDQIDEHMEALRKKIYAAIHEAEAFADKHELNFYIQPAYGMGGRYYGSTSSWSPSSETC</sequence>
<evidence type="ECO:0000313" key="1">
    <source>
        <dbReference type="EMBL" id="AXF40640.1"/>
    </source>
</evidence>
<dbReference type="Proteomes" id="UP000255697">
    <property type="component" value="Segment"/>
</dbReference>
<name>A0A345AUQ7_9CAUD</name>
<accession>A0A345AUQ7</accession>
<dbReference type="EMBL" id="MH460829">
    <property type="protein sequence ID" value="AXF40640.1"/>
    <property type="molecule type" value="Genomic_DNA"/>
</dbReference>
<evidence type="ECO:0000313" key="2">
    <source>
        <dbReference type="Proteomes" id="UP000255697"/>
    </source>
</evidence>
<protein>
    <submittedName>
        <fullName evidence="1">Uncharacterized protein</fullName>
    </submittedName>
</protein>